<evidence type="ECO:0000313" key="2">
    <source>
        <dbReference type="Proteomes" id="UP000001593"/>
    </source>
</evidence>
<protein>
    <submittedName>
        <fullName evidence="1">Uncharacterized protein</fullName>
    </submittedName>
</protein>
<organism evidence="1 2">
    <name type="scientific">Nematostella vectensis</name>
    <name type="common">Starlet sea anemone</name>
    <dbReference type="NCBI Taxonomy" id="45351"/>
    <lineage>
        <taxon>Eukaryota</taxon>
        <taxon>Metazoa</taxon>
        <taxon>Cnidaria</taxon>
        <taxon>Anthozoa</taxon>
        <taxon>Hexacorallia</taxon>
        <taxon>Actiniaria</taxon>
        <taxon>Edwardsiidae</taxon>
        <taxon>Nematostella</taxon>
    </lineage>
</organism>
<dbReference type="EMBL" id="DS475372">
    <property type="protein sequence ID" value="EDO26593.1"/>
    <property type="molecule type" value="Genomic_DNA"/>
</dbReference>
<keyword evidence="2" id="KW-1185">Reference proteome</keyword>
<reference evidence="1 2" key="1">
    <citation type="journal article" date="2007" name="Science">
        <title>Sea anemone genome reveals ancestral eumetazoan gene repertoire and genomic organization.</title>
        <authorList>
            <person name="Putnam N.H."/>
            <person name="Srivastava M."/>
            <person name="Hellsten U."/>
            <person name="Dirks B."/>
            <person name="Chapman J."/>
            <person name="Salamov A."/>
            <person name="Terry A."/>
            <person name="Shapiro H."/>
            <person name="Lindquist E."/>
            <person name="Kapitonov V.V."/>
            <person name="Jurka J."/>
            <person name="Genikhovich G."/>
            <person name="Grigoriev I.V."/>
            <person name="Lucas S.M."/>
            <person name="Steele R.E."/>
            <person name="Finnerty J.R."/>
            <person name="Technau U."/>
            <person name="Martindale M.Q."/>
            <person name="Rokhsar D.S."/>
        </authorList>
    </citation>
    <scope>NUCLEOTIDE SEQUENCE [LARGE SCALE GENOMIC DNA]</scope>
    <source>
        <strain evidence="2">CH2 X CH6</strain>
    </source>
</reference>
<dbReference type="HOGENOM" id="CLU_1084071_0_0_1"/>
<gene>
    <name evidence="1" type="ORF">NEMVEDRAFT_v1g224888</name>
</gene>
<dbReference type="InParanoid" id="A7TBL4"/>
<dbReference type="AlphaFoldDB" id="A7TBL4"/>
<feature type="non-terminal residue" evidence="1">
    <location>
        <position position="257"/>
    </location>
</feature>
<accession>A7TBL4</accession>
<name>A7TBL4_NEMVE</name>
<proteinExistence type="predicted"/>
<evidence type="ECO:0000313" key="1">
    <source>
        <dbReference type="EMBL" id="EDO26593.1"/>
    </source>
</evidence>
<sequence>MASWSRGSKAILETMMPDALIPAVLSKQSLLYSMKPSTVDEIGAQPVMTATPSCTSPLVSKSQGRLNDSKEITRFGSIVMTSTYTRVSTNGLQSIKTYEDGASHVSFDSEELSGAATSVIKPTTSLLANHTSIKKHSAVVPETREITEPTKHSSTIAPQSVFLLSNTAEKYTILDFETLSLKVSSPMLSLKSELQISTAMSPMMYSPSLGHTRNTMKELISTTTTSDSTQKAINPLQIINLTKLVIGTTQSTSDIIY</sequence>
<dbReference type="Proteomes" id="UP000001593">
    <property type="component" value="Unassembled WGS sequence"/>
</dbReference>